<feature type="domain" description="DUF1972" evidence="2">
    <location>
        <begin position="13"/>
        <end position="183"/>
    </location>
</feature>
<dbReference type="AlphaFoldDB" id="A0A6I4T1R5"/>
<dbReference type="OrthoDB" id="9792269at2"/>
<feature type="domain" description="Glycosyl transferase family 1" evidence="1">
    <location>
        <begin position="201"/>
        <end position="349"/>
    </location>
</feature>
<evidence type="ECO:0000313" key="3">
    <source>
        <dbReference type="EMBL" id="MXO64161.1"/>
    </source>
</evidence>
<evidence type="ECO:0000313" key="4">
    <source>
        <dbReference type="Proteomes" id="UP000438476"/>
    </source>
</evidence>
<dbReference type="PANTHER" id="PTHR12526">
    <property type="entry name" value="GLYCOSYLTRANSFERASE"/>
    <property type="match status" value="1"/>
</dbReference>
<dbReference type="RefSeq" id="WP_160734624.1">
    <property type="nucleotide sequence ID" value="NZ_WTYT01000001.1"/>
</dbReference>
<dbReference type="Gene3D" id="3.40.50.2000">
    <property type="entry name" value="Glycogen Phosphorylase B"/>
    <property type="match status" value="2"/>
</dbReference>
<dbReference type="InterPro" id="IPR001296">
    <property type="entry name" value="Glyco_trans_1"/>
</dbReference>
<gene>
    <name evidence="3" type="ORF">GRI91_00100</name>
</gene>
<organism evidence="3 4">
    <name type="scientific">Altericroceibacterium endophyticum</name>
    <dbReference type="NCBI Taxonomy" id="1808508"/>
    <lineage>
        <taxon>Bacteria</taxon>
        <taxon>Pseudomonadati</taxon>
        <taxon>Pseudomonadota</taxon>
        <taxon>Alphaproteobacteria</taxon>
        <taxon>Sphingomonadales</taxon>
        <taxon>Erythrobacteraceae</taxon>
        <taxon>Altericroceibacterium</taxon>
    </lineage>
</organism>
<sequence length="378" mass="42231">MRSENGDPRPRLIILGIRGVPAAHGGFETFAERLSLHLQQRGWDITVYCQGSESGAIACDEWAGITRIHVPTRLGGAWGTIEFDAKATRDVVSRPGLLLTLGYNTGFLSHWLALRGRHNLINMDGFEWKRAKYGAAKKAFLWINERLAARAGTWLIADHPGIAEHLSSRAPAERIAMIPYGGDDVRDAATAPLAALELEPNRYFTLIARPEPENSVLEIVTAFSRRLRGQKLVVLGQYHRSIPYQARVLEAASEEVIFPGAIYDKVILSALRGHNRAYLHGHTVGGTNPSLVEAMGAGSAVIAHDNRFNRWVLDEGGLFFANIDECDHQITRLIEDDHLCEALRTASRRRWQANFTWERILEQYETLLSEAHATMLRT</sequence>
<dbReference type="EMBL" id="WTYT01000001">
    <property type="protein sequence ID" value="MXO64161.1"/>
    <property type="molecule type" value="Genomic_DNA"/>
</dbReference>
<dbReference type="InterPro" id="IPR015393">
    <property type="entry name" value="DUF1972"/>
</dbReference>
<dbReference type="Proteomes" id="UP000438476">
    <property type="component" value="Unassembled WGS sequence"/>
</dbReference>
<keyword evidence="4" id="KW-1185">Reference proteome</keyword>
<proteinExistence type="predicted"/>
<evidence type="ECO:0000259" key="2">
    <source>
        <dbReference type="Pfam" id="PF09314"/>
    </source>
</evidence>
<dbReference type="SUPFAM" id="SSF53756">
    <property type="entry name" value="UDP-Glycosyltransferase/glycogen phosphorylase"/>
    <property type="match status" value="1"/>
</dbReference>
<dbReference type="Pfam" id="PF09314">
    <property type="entry name" value="DUF1972"/>
    <property type="match status" value="1"/>
</dbReference>
<reference evidence="3 4" key="1">
    <citation type="submission" date="2019-12" db="EMBL/GenBank/DDBJ databases">
        <title>Genomic-based taxomic classification of the family Erythrobacteraceae.</title>
        <authorList>
            <person name="Xu L."/>
        </authorList>
    </citation>
    <scope>NUCLEOTIDE SEQUENCE [LARGE SCALE GENOMIC DNA]</scope>
    <source>
        <strain evidence="3 4">LMG 29518</strain>
    </source>
</reference>
<comment type="caution">
    <text evidence="3">The sequence shown here is derived from an EMBL/GenBank/DDBJ whole genome shotgun (WGS) entry which is preliminary data.</text>
</comment>
<dbReference type="GO" id="GO:0016757">
    <property type="term" value="F:glycosyltransferase activity"/>
    <property type="evidence" value="ECO:0007669"/>
    <property type="project" value="InterPro"/>
</dbReference>
<evidence type="ECO:0000259" key="1">
    <source>
        <dbReference type="Pfam" id="PF00534"/>
    </source>
</evidence>
<accession>A0A6I4T1R5</accession>
<protein>
    <submittedName>
        <fullName evidence="3">DUF1972 domain-containing protein</fullName>
    </submittedName>
</protein>
<name>A0A6I4T1R5_9SPHN</name>
<dbReference type="Pfam" id="PF00534">
    <property type="entry name" value="Glycos_transf_1"/>
    <property type="match status" value="1"/>
</dbReference>